<reference evidence="1 2" key="1">
    <citation type="submission" date="2024-04" db="EMBL/GenBank/DDBJ databases">
        <authorList>
            <person name="Waldvogel A.-M."/>
            <person name="Schoenle A."/>
        </authorList>
    </citation>
    <scope>NUCLEOTIDE SEQUENCE [LARGE SCALE GENOMIC DNA]</scope>
</reference>
<keyword evidence="2" id="KW-1185">Reference proteome</keyword>
<dbReference type="EMBL" id="OZ035834">
    <property type="protein sequence ID" value="CAL1575702.1"/>
    <property type="molecule type" value="Genomic_DNA"/>
</dbReference>
<dbReference type="AlphaFoldDB" id="A0AAV2JDV7"/>
<evidence type="ECO:0008006" key="3">
    <source>
        <dbReference type="Google" id="ProtNLM"/>
    </source>
</evidence>
<organism evidence="1 2">
    <name type="scientific">Knipowitschia caucasica</name>
    <name type="common">Caucasian dwarf goby</name>
    <name type="synonym">Pomatoschistus caucasicus</name>
    <dbReference type="NCBI Taxonomy" id="637954"/>
    <lineage>
        <taxon>Eukaryota</taxon>
        <taxon>Metazoa</taxon>
        <taxon>Chordata</taxon>
        <taxon>Craniata</taxon>
        <taxon>Vertebrata</taxon>
        <taxon>Euteleostomi</taxon>
        <taxon>Actinopterygii</taxon>
        <taxon>Neopterygii</taxon>
        <taxon>Teleostei</taxon>
        <taxon>Neoteleostei</taxon>
        <taxon>Acanthomorphata</taxon>
        <taxon>Gobiaria</taxon>
        <taxon>Gobiiformes</taxon>
        <taxon>Gobioidei</taxon>
        <taxon>Gobiidae</taxon>
        <taxon>Gobiinae</taxon>
        <taxon>Knipowitschia</taxon>
    </lineage>
</organism>
<accession>A0AAV2JDV7</accession>
<protein>
    <recommendedName>
        <fullName evidence="3">TLDc domain-containing protein</fullName>
    </recommendedName>
</protein>
<evidence type="ECO:0000313" key="2">
    <source>
        <dbReference type="Proteomes" id="UP001497482"/>
    </source>
</evidence>
<evidence type="ECO:0000313" key="1">
    <source>
        <dbReference type="EMBL" id="CAL1575702.1"/>
    </source>
</evidence>
<proteinExistence type="predicted"/>
<gene>
    <name evidence="1" type="ORF">KC01_LOCUS7215</name>
</gene>
<dbReference type="Proteomes" id="UP001497482">
    <property type="component" value="Chromosome 12"/>
</dbReference>
<name>A0AAV2JDV7_KNICA</name>
<sequence>MGTHALAYRYEKKHGSRKKSMCKTDFKQELFWTAARTLHSSFTVNRILSPSCLQSPPDSLKARERKSSLFLITLSCTCCPTICVAYNNSGFVFGAYTTKDYLQTNENVIDGSAFLFSMSEERPRPVRVGVNAGQPAFVDTATGPNFGALQFLHDNTANIACPGGAAYTFNADELHGNDLALTEFEAYRVEELGGILEQPWRKVQWEEK</sequence>